<proteinExistence type="inferred from homology"/>
<keyword evidence="3" id="KW-0378">Hydrolase</keyword>
<dbReference type="Proteomes" id="UP000266298">
    <property type="component" value="Unassembled WGS sequence"/>
</dbReference>
<evidence type="ECO:0000256" key="2">
    <source>
        <dbReference type="SAM" id="MobiDB-lite"/>
    </source>
</evidence>
<dbReference type="Gene3D" id="1.20.1440.100">
    <property type="entry name" value="SG protein - dephosphorylation function"/>
    <property type="match status" value="1"/>
</dbReference>
<dbReference type="Gene3D" id="3.40.50.1000">
    <property type="entry name" value="HAD superfamily/HAD-like"/>
    <property type="match status" value="1"/>
</dbReference>
<feature type="region of interest" description="Disordered" evidence="2">
    <location>
        <begin position="1"/>
        <end position="22"/>
    </location>
</feature>
<evidence type="ECO:0000313" key="3">
    <source>
        <dbReference type="EMBL" id="RII97622.1"/>
    </source>
</evidence>
<feature type="compositionally biased region" description="Basic residues" evidence="2">
    <location>
        <begin position="1"/>
        <end position="12"/>
    </location>
</feature>
<comment type="similarity">
    <text evidence="1">Belongs to the HAD-like hydrolase superfamily. SerB family.</text>
</comment>
<gene>
    <name evidence="3" type="ORF">DZF96_06520</name>
</gene>
<sequence>MRSSAQRRRGRAPPRPGSGPRSVAYADPIMVEQAGTPILAFFDVDNTLIHGASVFHLVRGLRAAGLLTARDIVGAGWKHARFKARGENDRHLASARTRGLEVVTGVTVADMAALADDIYERHTAPMVWPETLGLAQEHLAKGHQVWLVTASPSFLADVIARRLGLTGALGSALEVRDGAYTGRLEGEFLHGAHKAAAARGLLARTGADAAECWAYSDSRHDIPLLTLVGHPVVVNPDQALAAHARGSGWPSMRLRRQSIRDARRRVRREAAQADGPAGS</sequence>
<dbReference type="PANTHER" id="PTHR43344:SF15">
    <property type="entry name" value="PHOSPHOSERINE PHOSPHATASE SERB1"/>
    <property type="match status" value="1"/>
</dbReference>
<accession>A0A399NTW0</accession>
<dbReference type="InterPro" id="IPR006385">
    <property type="entry name" value="HAD_hydro_SerB1"/>
</dbReference>
<name>A0A399NTW0_9MICO</name>
<evidence type="ECO:0000313" key="4">
    <source>
        <dbReference type="Proteomes" id="UP000266298"/>
    </source>
</evidence>
<dbReference type="CDD" id="cd02612">
    <property type="entry name" value="HAD_PGPPase"/>
    <property type="match status" value="1"/>
</dbReference>
<evidence type="ECO:0000256" key="1">
    <source>
        <dbReference type="ARBA" id="ARBA00009184"/>
    </source>
</evidence>
<dbReference type="SUPFAM" id="SSF56784">
    <property type="entry name" value="HAD-like"/>
    <property type="match status" value="1"/>
</dbReference>
<dbReference type="InterPro" id="IPR023214">
    <property type="entry name" value="HAD_sf"/>
</dbReference>
<protein>
    <submittedName>
        <fullName evidence="3">HAD-IB family hydrolase</fullName>
    </submittedName>
</protein>
<dbReference type="NCBIfam" id="TIGR01488">
    <property type="entry name" value="HAD-SF-IB"/>
    <property type="match status" value="1"/>
</dbReference>
<dbReference type="EMBL" id="QWEC01000068">
    <property type="protein sequence ID" value="RII97622.1"/>
    <property type="molecule type" value="Genomic_DNA"/>
</dbReference>
<dbReference type="Pfam" id="PF12710">
    <property type="entry name" value="HAD"/>
    <property type="match status" value="1"/>
</dbReference>
<dbReference type="GO" id="GO:0016787">
    <property type="term" value="F:hydrolase activity"/>
    <property type="evidence" value="ECO:0007669"/>
    <property type="project" value="UniProtKB-KW"/>
</dbReference>
<organism evidence="3 4">
    <name type="scientific">Clavibacter michiganensis</name>
    <dbReference type="NCBI Taxonomy" id="28447"/>
    <lineage>
        <taxon>Bacteria</taxon>
        <taxon>Bacillati</taxon>
        <taxon>Actinomycetota</taxon>
        <taxon>Actinomycetes</taxon>
        <taxon>Micrococcales</taxon>
        <taxon>Microbacteriaceae</taxon>
        <taxon>Clavibacter</taxon>
    </lineage>
</organism>
<dbReference type="InterPro" id="IPR036412">
    <property type="entry name" value="HAD-like_sf"/>
</dbReference>
<reference evidence="3 4" key="1">
    <citation type="submission" date="2018-08" db="EMBL/GenBank/DDBJ databases">
        <title>Genome Sequence of Clavibacter michiganensis Subspecies type strains, and the Atypical Peach-Colored Strains Isolated from Tomato.</title>
        <authorList>
            <person name="Osdaghi E."/>
            <person name="Portier P."/>
            <person name="Briand M."/>
            <person name="Jacques M.-A."/>
        </authorList>
    </citation>
    <scope>NUCLEOTIDE SEQUENCE [LARGE SCALE GENOMIC DNA]</scope>
    <source>
        <strain evidence="3 4">CFBP 7493</strain>
    </source>
</reference>
<dbReference type="InterPro" id="IPR050582">
    <property type="entry name" value="HAD-like_SerB"/>
</dbReference>
<dbReference type="AlphaFoldDB" id="A0A399NTW0"/>
<dbReference type="PANTHER" id="PTHR43344">
    <property type="entry name" value="PHOSPHOSERINE PHOSPHATASE"/>
    <property type="match status" value="1"/>
</dbReference>
<comment type="caution">
    <text evidence="3">The sequence shown here is derived from an EMBL/GenBank/DDBJ whole genome shotgun (WGS) entry which is preliminary data.</text>
</comment>
<dbReference type="NCBIfam" id="TIGR01490">
    <property type="entry name" value="HAD-SF-IB-hyp1"/>
    <property type="match status" value="1"/>
</dbReference>